<dbReference type="EMBL" id="BARS01052138">
    <property type="protein sequence ID" value="GAG51709.1"/>
    <property type="molecule type" value="Genomic_DNA"/>
</dbReference>
<name>X0Y735_9ZZZZ</name>
<evidence type="ECO:0000313" key="1">
    <source>
        <dbReference type="EMBL" id="GAG51709.1"/>
    </source>
</evidence>
<feature type="non-terminal residue" evidence="1">
    <location>
        <position position="91"/>
    </location>
</feature>
<dbReference type="AlphaFoldDB" id="X0Y735"/>
<protein>
    <submittedName>
        <fullName evidence="1">Uncharacterized protein</fullName>
    </submittedName>
</protein>
<organism evidence="1">
    <name type="scientific">marine sediment metagenome</name>
    <dbReference type="NCBI Taxonomy" id="412755"/>
    <lineage>
        <taxon>unclassified sequences</taxon>
        <taxon>metagenomes</taxon>
        <taxon>ecological metagenomes</taxon>
    </lineage>
</organism>
<sequence length="91" mass="10612">MKKRYKVYVVPFLEDGTVLQKRLEILSENNIPIEIINISNDDPMSMTHYLHKKLPYYCLKAPEFEVDNYSDCDFRNAPGYVAAAIINQKAR</sequence>
<accession>X0Y735</accession>
<proteinExistence type="predicted"/>
<comment type="caution">
    <text evidence="1">The sequence shown here is derived from an EMBL/GenBank/DDBJ whole genome shotgun (WGS) entry which is preliminary data.</text>
</comment>
<gene>
    <name evidence="1" type="ORF">S01H1_77562</name>
</gene>
<reference evidence="1" key="1">
    <citation type="journal article" date="2014" name="Front. Microbiol.">
        <title>High frequency of phylogenetically diverse reductive dehalogenase-homologous genes in deep subseafloor sedimentary metagenomes.</title>
        <authorList>
            <person name="Kawai M."/>
            <person name="Futagami T."/>
            <person name="Toyoda A."/>
            <person name="Takaki Y."/>
            <person name="Nishi S."/>
            <person name="Hori S."/>
            <person name="Arai W."/>
            <person name="Tsubouchi T."/>
            <person name="Morono Y."/>
            <person name="Uchiyama I."/>
            <person name="Ito T."/>
            <person name="Fujiyama A."/>
            <person name="Inagaki F."/>
            <person name="Takami H."/>
        </authorList>
    </citation>
    <scope>NUCLEOTIDE SEQUENCE</scope>
    <source>
        <strain evidence="1">Expedition CK06-06</strain>
    </source>
</reference>